<dbReference type="InterPro" id="IPR041699">
    <property type="entry name" value="AAA_32"/>
</dbReference>
<evidence type="ECO:0000313" key="6">
    <source>
        <dbReference type="Proteomes" id="UP000562492"/>
    </source>
</evidence>
<dbReference type="EC" id="3.4.21.53" evidence="2"/>
<reference evidence="5 6" key="1">
    <citation type="submission" date="2020-08" db="EMBL/GenBank/DDBJ databases">
        <title>Functional genomics of gut bacteria from endangered species of beetles.</title>
        <authorList>
            <person name="Carlos-Shanley C."/>
        </authorList>
    </citation>
    <scope>NUCLEOTIDE SEQUENCE [LARGE SCALE GENOMIC DNA]</scope>
    <source>
        <strain evidence="5 6">S00124</strain>
    </source>
</reference>
<dbReference type="RefSeq" id="WP_184707524.1">
    <property type="nucleotide sequence ID" value="NZ_JACHKZ010000009.1"/>
</dbReference>
<protein>
    <recommendedName>
        <fullName evidence="2">endopeptidase La</fullName>
        <ecNumber evidence="2">3.4.21.53</ecNumber>
    </recommendedName>
</protein>
<sequence length="939" mass="101872">MSDSRIPAASSSVCAELLHARQLRLTIDPASLGFASTAELVNEPFSWIGQQRAQAAAEFGLGLDQPDYHLFVLGEEGSGRTSLLRQAMQAEAARRPAAPDIAFVHNFAVPERPLAVRLPAGQGRVLKKRIEGLIDKLPEQLDKAVNEAQHRRQIEQLYNQARQAEEAGFASLRDWASSVGLRIRREEGQLVVESAADPAENTDSPSPADPNAQAEPGAEDSNEIFEENEALAQYGQAPSAISTEAFGTEAFSATAPAEGAVVVQLNLPVADSDSAPHATAGAEASASASAAVEPAPPAIDLEYQLRLQLAQFRGQLRQAHSARDAALHLFYQSLATPLWQAGAAQALEGLSPAPEHAATLQRWLSQMQAEWLKNMALWVPRSIAQDADALLDTTDSIEGEGESQDARDDARARLEARRQALRQLSQLNLVVDHHGETRAPVITEDQPSLRNLFGTIDPPEDDEHRSDFSCIRAGSVLRADGGFLLLHLRDMVGDEACWQALRRVLRTRQLRIDDVHAAQGPSNSGGMQPELLPLHFKLVLVGSEESYYQMQEHDPDMARRFRVKVDFAEHFKATAATYRATAALMAQRCALYQLPHCDASAVARLLEQSHREADDQQRQSGQLNQLEALLIESAQRARQSGTGRLVQAADVEAALTAHRMRHNAMEEALHDAIAEGEHVISFAGSAVGQLNGLSQIDTGDHRFGLPARITARTYAGQEGVLNIEREVALSGPIHDKGVLILQSYLTALFGHLAPLALNASVVFEQEYSGVEGDSASCAELYALLSSLSGLPLLQNIAVTGALNQHGEVLPVGGLNEKIEGWFDLCAQQGLDGSHGVLIPARNQRHLMLAQRVVDAVQAGLFHVHTAEHVSQGIALMMGQCDVPADTHVAPRRLPAAVMQGAEATLLQYRLACQKAEAARPRAQRARQRQMRNLAQQSRS</sequence>
<evidence type="ECO:0000256" key="3">
    <source>
        <dbReference type="SAM" id="MobiDB-lite"/>
    </source>
</evidence>
<keyword evidence="2" id="KW-0720">Serine protease</keyword>
<feature type="region of interest" description="Disordered" evidence="3">
    <location>
        <begin position="919"/>
        <end position="939"/>
    </location>
</feature>
<name>A0ABR6RF89_9BURK</name>
<evidence type="ECO:0000256" key="1">
    <source>
        <dbReference type="ARBA" id="ARBA00022670"/>
    </source>
</evidence>
<dbReference type="InterPro" id="IPR027417">
    <property type="entry name" value="P-loop_NTPase"/>
</dbReference>
<gene>
    <name evidence="5" type="ORF">HNP33_001811</name>
</gene>
<keyword evidence="2" id="KW-0378">Hydrolase</keyword>
<dbReference type="Gene3D" id="3.30.230.10">
    <property type="match status" value="1"/>
</dbReference>
<evidence type="ECO:0000313" key="5">
    <source>
        <dbReference type="EMBL" id="MBB6577753.1"/>
    </source>
</evidence>
<dbReference type="InterPro" id="IPR014721">
    <property type="entry name" value="Ribsml_uS5_D2-typ_fold_subgr"/>
</dbReference>
<dbReference type="InterPro" id="IPR046844">
    <property type="entry name" value="Lon-like_helical"/>
</dbReference>
<dbReference type="InterPro" id="IPR046843">
    <property type="entry name" value="LonB_AAA-LID"/>
</dbReference>
<feature type="active site" evidence="2">
    <location>
        <position position="774"/>
    </location>
</feature>
<keyword evidence="1 2" id="KW-0645">Protease</keyword>
<dbReference type="SUPFAM" id="SSF54211">
    <property type="entry name" value="Ribosomal protein S5 domain 2-like"/>
    <property type="match status" value="1"/>
</dbReference>
<comment type="similarity">
    <text evidence="2">Belongs to the peptidase S16 family.</text>
</comment>
<dbReference type="Proteomes" id="UP000562492">
    <property type="component" value="Unassembled WGS sequence"/>
</dbReference>
<dbReference type="Pfam" id="PF05362">
    <property type="entry name" value="Lon_C"/>
    <property type="match status" value="1"/>
</dbReference>
<evidence type="ECO:0000259" key="4">
    <source>
        <dbReference type="PROSITE" id="PS51786"/>
    </source>
</evidence>
<comment type="catalytic activity">
    <reaction evidence="2">
        <text>Hydrolysis of proteins in presence of ATP.</text>
        <dbReference type="EC" id="3.4.21.53"/>
    </reaction>
</comment>
<comment type="caution">
    <text evidence="5">The sequence shown here is derived from an EMBL/GenBank/DDBJ whole genome shotgun (WGS) entry which is preliminary data.</text>
</comment>
<dbReference type="Pfam" id="PF20436">
    <property type="entry name" value="LonB_AAA-LID"/>
    <property type="match status" value="1"/>
</dbReference>
<dbReference type="Pfam" id="PF13654">
    <property type="entry name" value="AAA_32"/>
    <property type="match status" value="1"/>
</dbReference>
<feature type="region of interest" description="Disordered" evidence="3">
    <location>
        <begin position="195"/>
        <end position="219"/>
    </location>
</feature>
<organism evidence="5 6">
    <name type="scientific">Comamonas odontotermitis</name>
    <dbReference type="NCBI Taxonomy" id="379895"/>
    <lineage>
        <taxon>Bacteria</taxon>
        <taxon>Pseudomonadati</taxon>
        <taxon>Pseudomonadota</taxon>
        <taxon>Betaproteobacteria</taxon>
        <taxon>Burkholderiales</taxon>
        <taxon>Comamonadaceae</taxon>
        <taxon>Comamonas</taxon>
    </lineage>
</organism>
<proteinExistence type="inferred from homology"/>
<dbReference type="InterPro" id="IPR008269">
    <property type="entry name" value="Lon_proteolytic"/>
</dbReference>
<dbReference type="Gene3D" id="3.40.50.300">
    <property type="entry name" value="P-loop containing nucleotide triphosphate hydrolases"/>
    <property type="match status" value="2"/>
</dbReference>
<dbReference type="GO" id="GO:0006508">
    <property type="term" value="P:proteolysis"/>
    <property type="evidence" value="ECO:0007669"/>
    <property type="project" value="UniProtKB-KW"/>
</dbReference>
<feature type="active site" evidence="2">
    <location>
        <position position="817"/>
    </location>
</feature>
<dbReference type="InterPro" id="IPR020568">
    <property type="entry name" value="Ribosomal_Su5_D2-typ_SF"/>
</dbReference>
<feature type="domain" description="Lon proteolytic" evidence="4">
    <location>
        <begin position="684"/>
        <end position="879"/>
    </location>
</feature>
<dbReference type="EMBL" id="JACHKZ010000009">
    <property type="protein sequence ID" value="MBB6577753.1"/>
    <property type="molecule type" value="Genomic_DNA"/>
</dbReference>
<dbReference type="PRINTS" id="PR00830">
    <property type="entry name" value="ENDOLAPTASE"/>
</dbReference>
<dbReference type="PANTHER" id="PTHR10046">
    <property type="entry name" value="ATP DEPENDENT LON PROTEASE FAMILY MEMBER"/>
    <property type="match status" value="1"/>
</dbReference>
<dbReference type="Gene3D" id="1.10.8.60">
    <property type="match status" value="1"/>
</dbReference>
<dbReference type="PROSITE" id="PS51786">
    <property type="entry name" value="LON_PROTEOLYTIC"/>
    <property type="match status" value="1"/>
</dbReference>
<feature type="compositionally biased region" description="Low complexity" evidence="3">
    <location>
        <begin position="930"/>
        <end position="939"/>
    </location>
</feature>
<evidence type="ECO:0000256" key="2">
    <source>
        <dbReference type="PROSITE-ProRule" id="PRU01122"/>
    </source>
</evidence>
<dbReference type="GO" id="GO:0008233">
    <property type="term" value="F:peptidase activity"/>
    <property type="evidence" value="ECO:0007669"/>
    <property type="project" value="UniProtKB-KW"/>
</dbReference>
<dbReference type="Pfam" id="PF20437">
    <property type="entry name" value="LonC_helical"/>
    <property type="match status" value="1"/>
</dbReference>
<accession>A0ABR6RF89</accession>
<keyword evidence="6" id="KW-1185">Reference proteome</keyword>
<dbReference type="InterPro" id="IPR027065">
    <property type="entry name" value="Lon_Prtase"/>
</dbReference>